<keyword evidence="4" id="KW-0378">Hydrolase</keyword>
<evidence type="ECO:0000313" key="4">
    <source>
        <dbReference type="EMBL" id="WLJ26294.1"/>
    </source>
</evidence>
<dbReference type="EMBL" id="OQ890325">
    <property type="protein sequence ID" value="WLJ26294.1"/>
    <property type="molecule type" value="Genomic_DNA"/>
</dbReference>
<dbReference type="Gene3D" id="3.60.15.10">
    <property type="entry name" value="Ribonuclease Z/Hydroxyacylglutathione hydrolase-like"/>
    <property type="match status" value="1"/>
</dbReference>
<evidence type="ECO:0000259" key="3">
    <source>
        <dbReference type="SMART" id="SM00849"/>
    </source>
</evidence>
<name>A0AA49X484_9VIRU</name>
<dbReference type="GO" id="GO:0016787">
    <property type="term" value="F:hydrolase activity"/>
    <property type="evidence" value="ECO:0007669"/>
    <property type="project" value="UniProtKB-KW"/>
</dbReference>
<protein>
    <submittedName>
        <fullName evidence="4">Metal-dependent hydrolase</fullName>
    </submittedName>
</protein>
<proteinExistence type="inferred from homology"/>
<dbReference type="PANTHER" id="PTHR47619">
    <property type="entry name" value="METALLO-HYDROLASE YYCJ-RELATED"/>
    <property type="match status" value="1"/>
</dbReference>
<dbReference type="InterPro" id="IPR036866">
    <property type="entry name" value="RibonucZ/Hydroxyglut_hydro"/>
</dbReference>
<feature type="domain" description="Metallo-beta-lactamase" evidence="3">
    <location>
        <begin position="12"/>
        <end position="190"/>
    </location>
</feature>
<evidence type="ECO:0000256" key="1">
    <source>
        <dbReference type="ARBA" id="ARBA00034293"/>
    </source>
</evidence>
<comment type="function">
    <text evidence="1">Counteracts the host Pycsar antiviral defense system. Phosphodiesterase that enables metal-dependent hydrolysis of host cyclic nucleotide Pycsar defense signals such as cCMP and cUMP.</text>
</comment>
<dbReference type="SUPFAM" id="SSF56281">
    <property type="entry name" value="Metallo-hydrolase/oxidoreductase"/>
    <property type="match status" value="1"/>
</dbReference>
<dbReference type="SMART" id="SM00849">
    <property type="entry name" value="Lactamase_B"/>
    <property type="match status" value="1"/>
</dbReference>
<dbReference type="InterPro" id="IPR052533">
    <property type="entry name" value="WalJ/YycJ-like"/>
</dbReference>
<organism evidence="4">
    <name type="scientific">Firmicutes phage HS19</name>
    <dbReference type="NCBI Taxonomy" id="3056397"/>
    <lineage>
        <taxon>Viruses</taxon>
    </lineage>
</organism>
<dbReference type="Pfam" id="PF12706">
    <property type="entry name" value="Lactamase_B_2"/>
    <property type="match status" value="1"/>
</dbReference>
<evidence type="ECO:0000256" key="2">
    <source>
        <dbReference type="ARBA" id="ARBA00034308"/>
    </source>
</evidence>
<reference evidence="4" key="1">
    <citation type="submission" date="2023-04" db="EMBL/GenBank/DDBJ databases">
        <title>The human skin virome in hidradenitis suppurativa patients.</title>
        <authorList>
            <person name="Jansen D."/>
        </authorList>
    </citation>
    <scope>NUCLEOTIDE SEQUENCE</scope>
    <source>
        <strain evidence="4">VC4_HSPhageD</strain>
    </source>
</reference>
<sequence length="241" mass="27402">MIDVKTIGSGSSGNCYLVNINNTKILLECGLTFKKIQKDLGYRVSELDACLVTHEHMDHAKAVKDLMKAGINCYMTNGTAEALGVKGHRLCLLEKHEEKHKYKLRGFNNLSILPFKSIHDVAEPVNFYIRDRYTNESVLFATDTAYLTVKIPEDINVLMIECNYVKRLIDERVDESEINVSLRNRIVKNHMSLETVLEALDSVRMSKLKKVYILHLSDGNSDEKLIRDSIEKKIGVLVEVC</sequence>
<dbReference type="PANTHER" id="PTHR47619:SF1">
    <property type="entry name" value="EXODEOXYRIBONUCLEASE WALJ"/>
    <property type="match status" value="1"/>
</dbReference>
<comment type="similarity">
    <text evidence="2">Belongs to the anti-Pycsar protein Apyc1 family.</text>
</comment>
<accession>A0AA49X484</accession>
<dbReference type="InterPro" id="IPR001279">
    <property type="entry name" value="Metallo-B-lactamas"/>
</dbReference>